<keyword evidence="1" id="KW-1185">Reference proteome</keyword>
<accession>A0AC58HHT0</accession>
<sequence length="1474" mass="167143">MSSVLDDFFACPSEALIERCTKEELIQIAERFSIDLTTHDKKKKDTLMATLKRSLVERGVLEVRTAVLCESSVFSSCDIDVESELKFPEMSIQEKKLYLDAEKLRADREGRAMKERETEREFEARKLEQQLSVRKLELELEREREERAFQLKKLELELAAKRAETPRADVHPVPEQSSTLVFDVHRNMRLVPPFSEKEVEKYFDHFERVALSLKWPKQFWTLLLQCVFTGKAQDIYSALTLEQSGEYETVKTAVLHAYELVPEAYRQKFRNLIKTENCTFVEFAREKESLFERWCTSMKVETKEQLRELLLLEEFKHCVPSAVATYLNEHKVSKLADAAIMADEFVLTHQGTFSSASFRSDMNKFRSCQVKQKPAVVGQNIRAPVVGNIGKTTVSRDLICFYCKKSGHKISECPVLKKKEKFSKPVSLVAPSTVDDTFIESAGHLSHSCGALFDQKVNDFVDYTPFITEGAVSLLGSEEMVPVRILRDTGSAQSFLLEGVLPLSSETATGTCVLPVQSPDRWQNNCLKTKLQMFHLVPREELIHAQQLDDTLKTVVSQAGSNMGDLSSYFFEDGLLCRRVAMFDDNLKSRTQIVVPLAFRESVMQLAHQGLAGHTGVRKTYDRIMRQFYWPGVKRDVARFIRSCHTCQLTGKPNQKVPTAPLQPIPVTSNPFDHLIIDCVGPLPRSRAGHHYLLTIMCQTTRYPAAYPLRSITTKSILKALTNFMSIFGIPKVIQSDQGSNFMSKQFAKALRQLRVKHNISSAYHPQSQGALERFHQTLKSLLRSYCVELDGDWEEGLPWLLLAIREVTQESIGFSPNELVFGHEIRGPTTVLADVWHSSKPPDNLIDYVSGFRRRLYEMQAVAKKKLGKSQKKMQQHFDKKAKFRSFQTGDQVLALLSLPTNPFQAKFTGPYSVAKRLSDNNYLLNTPERRKKVQVCHINLLKPFVAPVCSASVSVAPLCDHSGLEHLSVFPSLSCSMGEDLSEKNEDGSLLSQGKIDGRLNNSQILSDLSGHLFYLTEDERNDIIELVMSFPSLFLDVPGRTTVIEHDIDVGNSCPIKQNAYRVNPIKRELLKREVNYLLAHNLAEPSFSSWSSPCVLVNKPDGSYRFCTDYRRLNSFTKPDCFPLPRIDDCVDHVGSAKYVSKFDLLKGYWQVPLTARARELSAFVTPDSFLQYTVMPFGVRNAPATFQRLVNRVLHGMSGCEAYLDDVVLYSSTWSEHLDQIKDLFSRLAEANLTINLAKSEFGKATVTYLGKIVGNGYVKPIGAKVEAICNFPTPSNRRELRRFLGMIGYYRSFCNNFASIVSPLTDLLSPKIEYQWSETCQQAFENCKALLASSPVLTAPNFEKSFRLAVDASGCGAGAVLLQEDLNQVEHPVSYFSKKFNRHQQVYSTIEKEALALVLAVQHFEVYLGSIAAPIVVYTNHNPLVFLNRMKNRNQRIMRWSLILQPFHLEIKHVRGKDNVIADTLSRV</sequence>
<protein>
    <submittedName>
        <fullName evidence="2">Uncharacterized protein isoform X1</fullName>
    </submittedName>
</protein>
<gene>
    <name evidence="2" type="primary">LOC141378070</name>
</gene>
<evidence type="ECO:0000313" key="1">
    <source>
        <dbReference type="Proteomes" id="UP000000437"/>
    </source>
</evidence>
<dbReference type="RefSeq" id="XP_073781528.1">
    <property type="nucleotide sequence ID" value="XM_073925427.1"/>
</dbReference>
<dbReference type="Proteomes" id="UP000000437">
    <property type="component" value="Chromosome 2"/>
</dbReference>
<organism evidence="1 2">
    <name type="scientific">Danio rerio</name>
    <name type="common">Zebrafish</name>
    <name type="synonym">Brachydanio rerio</name>
    <dbReference type="NCBI Taxonomy" id="7955"/>
    <lineage>
        <taxon>Eukaryota</taxon>
        <taxon>Metazoa</taxon>
        <taxon>Chordata</taxon>
        <taxon>Craniata</taxon>
        <taxon>Vertebrata</taxon>
        <taxon>Euteleostomi</taxon>
        <taxon>Actinopterygii</taxon>
        <taxon>Neopterygii</taxon>
        <taxon>Teleostei</taxon>
        <taxon>Ostariophysi</taxon>
        <taxon>Cypriniformes</taxon>
        <taxon>Danionidae</taxon>
        <taxon>Danioninae</taxon>
        <taxon>Danio</taxon>
    </lineage>
</organism>
<reference evidence="2" key="1">
    <citation type="submission" date="2025-08" db="UniProtKB">
        <authorList>
            <consortium name="RefSeq"/>
        </authorList>
    </citation>
    <scope>IDENTIFICATION</scope>
    <source>
        <strain evidence="2">Tuebingen</strain>
        <tissue evidence="2">Fibroblasts and whole tissue</tissue>
    </source>
</reference>
<name>A0AC58HHT0_DANRE</name>
<evidence type="ECO:0000313" key="2">
    <source>
        <dbReference type="RefSeq" id="XP_073781528.1"/>
    </source>
</evidence>
<proteinExistence type="predicted"/>